<dbReference type="PROSITE" id="PS50003">
    <property type="entry name" value="PH_DOMAIN"/>
    <property type="match status" value="1"/>
</dbReference>
<comment type="caution">
    <text evidence="2">The sequence shown here is derived from an EMBL/GenBank/DDBJ whole genome shotgun (WGS) entry which is preliminary data.</text>
</comment>
<accession>A0A8J4UAH7</accession>
<dbReference type="EMBL" id="QNUK01000388">
    <property type="protein sequence ID" value="KAF5894162.1"/>
    <property type="molecule type" value="Genomic_DNA"/>
</dbReference>
<keyword evidence="2" id="KW-0808">Transferase</keyword>
<dbReference type="Proteomes" id="UP000727407">
    <property type="component" value="Unassembled WGS sequence"/>
</dbReference>
<dbReference type="InterPro" id="IPR001849">
    <property type="entry name" value="PH_domain"/>
</dbReference>
<feature type="non-terminal residue" evidence="2">
    <location>
        <position position="303"/>
    </location>
</feature>
<feature type="non-terminal residue" evidence="2">
    <location>
        <position position="1"/>
    </location>
</feature>
<proteinExistence type="predicted"/>
<keyword evidence="2" id="KW-0418">Kinase</keyword>
<reference evidence="2" key="1">
    <citation type="submission" date="2020-07" db="EMBL/GenBank/DDBJ databases">
        <title>Clarias magur genome sequencing, assembly and annotation.</title>
        <authorList>
            <person name="Kushwaha B."/>
            <person name="Kumar R."/>
            <person name="Das P."/>
            <person name="Joshi C.G."/>
            <person name="Kumar D."/>
            <person name="Nagpure N.S."/>
            <person name="Pandey M."/>
            <person name="Agarwal S."/>
            <person name="Srivastava S."/>
            <person name="Singh M."/>
            <person name="Sahoo L."/>
            <person name="Jayasankar P."/>
            <person name="Meher P.K."/>
            <person name="Koringa P.G."/>
            <person name="Iquebal M.A."/>
            <person name="Das S.P."/>
            <person name="Bit A."/>
            <person name="Patnaik S."/>
            <person name="Patel N."/>
            <person name="Shah T.M."/>
            <person name="Hinsu A."/>
            <person name="Jena J.K."/>
        </authorList>
    </citation>
    <scope>NUCLEOTIDE SEQUENCE</scope>
    <source>
        <strain evidence="2">CIFAMagur01</strain>
        <tissue evidence="2">Testis</tissue>
    </source>
</reference>
<feature type="domain" description="PH" evidence="1">
    <location>
        <begin position="38"/>
        <end position="137"/>
    </location>
</feature>
<dbReference type="PANTHER" id="PTHR12844">
    <property type="entry name" value="CONNECTOR ENCHANCER OF KINASE SUPPRESSOR OF RAS"/>
    <property type="match status" value="1"/>
</dbReference>
<dbReference type="SUPFAM" id="SSF50729">
    <property type="entry name" value="PH domain-like"/>
    <property type="match status" value="1"/>
</dbReference>
<evidence type="ECO:0000313" key="2">
    <source>
        <dbReference type="EMBL" id="KAF5894162.1"/>
    </source>
</evidence>
<dbReference type="InterPro" id="IPR051566">
    <property type="entry name" value="CNKSR"/>
</dbReference>
<evidence type="ECO:0000259" key="1">
    <source>
        <dbReference type="PROSITE" id="PS50003"/>
    </source>
</evidence>
<dbReference type="Pfam" id="PF00169">
    <property type="entry name" value="PH"/>
    <property type="match status" value="1"/>
</dbReference>
<dbReference type="PANTHER" id="PTHR12844:SF45">
    <property type="entry name" value="CNK3_IPCEF1 FUSION PROTEIN-RELATED"/>
    <property type="match status" value="1"/>
</dbReference>
<dbReference type="InterPro" id="IPR011993">
    <property type="entry name" value="PH-like_dom_sf"/>
</dbReference>
<protein>
    <submittedName>
        <fullName evidence="2">Connector enhancer of kinase suppressor of ras 3-like</fullName>
    </submittedName>
</protein>
<dbReference type="SMART" id="SM00233">
    <property type="entry name" value="PH"/>
    <property type="match status" value="1"/>
</dbReference>
<dbReference type="Gene3D" id="2.30.29.30">
    <property type="entry name" value="Pleckstrin-homology domain (PH domain)/Phosphotyrosine-binding domain (PTB)"/>
    <property type="match status" value="1"/>
</dbReference>
<gene>
    <name evidence="2" type="primary">ipcef1</name>
    <name evidence="2" type="ORF">DAT39_016131</name>
</gene>
<evidence type="ECO:0000313" key="3">
    <source>
        <dbReference type="Proteomes" id="UP000727407"/>
    </source>
</evidence>
<name>A0A8J4UAH7_CLAMG</name>
<dbReference type="GO" id="GO:0016301">
    <property type="term" value="F:kinase activity"/>
    <property type="evidence" value="ECO:0007669"/>
    <property type="project" value="UniProtKB-KW"/>
</dbReference>
<sequence>NLFSVAAAEVPLEDFPTATCQDDATMSRRRVSVKDLGQADCQGWLYKKRESRAFLRNKWKKYWVVLKGCSLYWYTNVMALKAEGYINLNDFAVDQEHGCKRKFAIKASHPQVVTLLFAAENSQDMYKWLSKLTEASNKKELKEVVTEGIECYSEDSDDEDDAEEIGALDSEQLMTSSINGYLSPPRCSSSPCQEMLPLVSPVCNTSECVSSDSESWLELSSDSQGPTCVSDIGRLQDCHGDERPRSDELEMLYLHLKHASLSPCGDLQPVTKRDYKSSFIRRCKNDTINEKLHLVRALNSTLK</sequence>
<dbReference type="OrthoDB" id="74412at2759"/>
<organism evidence="2 3">
    <name type="scientific">Clarias magur</name>
    <name type="common">Asian catfish</name>
    <name type="synonym">Macropteronotus magur</name>
    <dbReference type="NCBI Taxonomy" id="1594786"/>
    <lineage>
        <taxon>Eukaryota</taxon>
        <taxon>Metazoa</taxon>
        <taxon>Chordata</taxon>
        <taxon>Craniata</taxon>
        <taxon>Vertebrata</taxon>
        <taxon>Euteleostomi</taxon>
        <taxon>Actinopterygii</taxon>
        <taxon>Neopterygii</taxon>
        <taxon>Teleostei</taxon>
        <taxon>Ostariophysi</taxon>
        <taxon>Siluriformes</taxon>
        <taxon>Clariidae</taxon>
        <taxon>Clarias</taxon>
    </lineage>
</organism>
<keyword evidence="3" id="KW-1185">Reference proteome</keyword>
<dbReference type="AlphaFoldDB" id="A0A8J4UAH7"/>